<dbReference type="Proteomes" id="UP000005877">
    <property type="component" value="Chromosome"/>
</dbReference>
<proteinExistence type="predicted"/>
<sequence>MKSGIALLFILLVPILLLAATASASPAFQDGFVTGYLTVSGEGQTEIVSSNQDRWKGFTNTEVLFGKGSIEYFSTGSLNQSSGFSQTDRKIEFPDGLLVNVQHFDSSRVFHGTGLDISNINVASSYSGIDRMVISPNCTTFDVKSEFTGMWDLQAFRNDVHRQIDTKTVLDGKFEVNKELTFKVPSP</sequence>
<gene>
    <name evidence="1" type="ordered locus">Mhar_1815</name>
</gene>
<reference evidence="1 2" key="1">
    <citation type="journal article" date="2012" name="PLoS ONE">
        <title>The genome characteristics and predicted function of methyl-group oxidation pathway in the obligate aceticlastic methanogens, Methanosaeta spp.</title>
        <authorList>
            <person name="Zhu J."/>
            <person name="Zheng H."/>
            <person name="Ai G."/>
            <person name="Zhang G."/>
            <person name="Liu D."/>
            <person name="Liu X."/>
            <person name="Dong X."/>
        </authorList>
    </citation>
    <scope>NUCLEOTIDE SEQUENCE [LARGE SCALE GENOMIC DNA]</scope>
    <source>
        <strain evidence="1 2">6Ac</strain>
    </source>
</reference>
<dbReference type="HOGENOM" id="CLU_1444671_0_0_2"/>
<accession>G7WPH2</accession>
<dbReference type="PATRIC" id="fig|1110509.7.peg.2014"/>
<dbReference type="STRING" id="1110509.Mhar_1815"/>
<organism evidence="1 2">
    <name type="scientific">Methanothrix harundinacea (strain 6Ac)</name>
    <name type="common">Methanosaeta harundinacea</name>
    <dbReference type="NCBI Taxonomy" id="1110509"/>
    <lineage>
        <taxon>Archaea</taxon>
        <taxon>Methanobacteriati</taxon>
        <taxon>Methanobacteriota</taxon>
        <taxon>Stenosarchaea group</taxon>
        <taxon>Methanomicrobia</taxon>
        <taxon>Methanotrichales</taxon>
        <taxon>Methanotrichaceae</taxon>
        <taxon>Methanothrix</taxon>
    </lineage>
</organism>
<protein>
    <submittedName>
        <fullName evidence="1">Uncharacterized protein</fullName>
    </submittedName>
</protein>
<dbReference type="GeneID" id="12510986"/>
<name>G7WPH2_METH6</name>
<evidence type="ECO:0000313" key="1">
    <source>
        <dbReference type="EMBL" id="AET65173.1"/>
    </source>
</evidence>
<keyword evidence="2" id="KW-1185">Reference proteome</keyword>
<dbReference type="KEGG" id="mhi:Mhar_1815"/>
<dbReference type="RefSeq" id="WP_014587353.1">
    <property type="nucleotide sequence ID" value="NC_017527.1"/>
</dbReference>
<evidence type="ECO:0000313" key="2">
    <source>
        <dbReference type="Proteomes" id="UP000005877"/>
    </source>
</evidence>
<dbReference type="AlphaFoldDB" id="G7WPH2"/>
<dbReference type="EMBL" id="CP003117">
    <property type="protein sequence ID" value="AET65173.1"/>
    <property type="molecule type" value="Genomic_DNA"/>
</dbReference>